<dbReference type="OrthoDB" id="1367865at2759"/>
<dbReference type="InterPro" id="IPR015943">
    <property type="entry name" value="WD40/YVTN_repeat-like_dom_sf"/>
</dbReference>
<dbReference type="InterPro" id="IPR019775">
    <property type="entry name" value="WD40_repeat_CS"/>
</dbReference>
<feature type="repeat" description="WD" evidence="5">
    <location>
        <begin position="366"/>
        <end position="389"/>
    </location>
</feature>
<feature type="region of interest" description="Disordered" evidence="6">
    <location>
        <begin position="82"/>
        <end position="101"/>
    </location>
</feature>
<keyword evidence="8" id="KW-1185">Reference proteome</keyword>
<dbReference type="InterPro" id="IPR001680">
    <property type="entry name" value="WD40_rpt"/>
</dbReference>
<dbReference type="EMBL" id="KV453848">
    <property type="protein sequence ID" value="ODV87126.1"/>
    <property type="molecule type" value="Genomic_DNA"/>
</dbReference>
<dbReference type="PANTHER" id="PTHR22846:SF2">
    <property type="entry name" value="F-BOX-LIKE_WD REPEAT-CONTAINING PROTEIN EBI"/>
    <property type="match status" value="1"/>
</dbReference>
<comment type="subcellular location">
    <subcellularLocation>
        <location evidence="1">Nucleus</location>
    </subcellularLocation>
</comment>
<feature type="compositionally biased region" description="Polar residues" evidence="6">
    <location>
        <begin position="84"/>
        <end position="95"/>
    </location>
</feature>
<sequence>MSLSANELNYLIWRYLQESGLELSAFALQDETKVDNLDSRYNNRIPTGYLVDLVQKGILYSKVNDMITVNNDTKSLITEDINEQDSSTNTNTSKSLVEIDNDNDNDNDFTKVLTNYYTFPPSLSNDWNPSHPDVLAWGQRDSHSGICALIINEKTNLLTTELKLLPHPMNNKDIINISWCPKGHSLITSSENGELRLWDANGSIRFIMALHHSPVLTIKWSPNSSHILTLDITNKAIIWDSHTGQSIQLIDNNNNSGGGGDKLYGNDACWLDDYKFVLPGSKYSLLVYSLDSDIPLGILQGHLDSISNIIYNPNLKLLATCSDDLSIRIWKGNSINSLQIILGHSQSITYLNWIQLEYEDKGKEWFIISCSLDGSIRIWDIYKNKLLDLKLIDEGLPILTACLNKSGDKLVTGDSEGTVIVWEIS</sequence>
<feature type="repeat" description="WD" evidence="5">
    <location>
        <begin position="391"/>
        <end position="425"/>
    </location>
</feature>
<dbReference type="SMART" id="SM00667">
    <property type="entry name" value="LisH"/>
    <property type="match status" value="1"/>
</dbReference>
<evidence type="ECO:0008006" key="9">
    <source>
        <dbReference type="Google" id="ProtNLM"/>
    </source>
</evidence>
<evidence type="ECO:0000256" key="1">
    <source>
        <dbReference type="ARBA" id="ARBA00004123"/>
    </source>
</evidence>
<dbReference type="InterPro" id="IPR045183">
    <property type="entry name" value="Ebi-like"/>
</dbReference>
<proteinExistence type="predicted"/>
<dbReference type="Pfam" id="PF00400">
    <property type="entry name" value="WD40"/>
    <property type="match status" value="3"/>
</dbReference>
<dbReference type="SMART" id="SM00320">
    <property type="entry name" value="WD40"/>
    <property type="match status" value="5"/>
</dbReference>
<keyword evidence="2 5" id="KW-0853">WD repeat</keyword>
<gene>
    <name evidence="7" type="ORF">CANARDRAFT_178552</name>
</gene>
<protein>
    <recommendedName>
        <fullName evidence="9">LisH domain-containing protein</fullName>
    </recommendedName>
</protein>
<dbReference type="GO" id="GO:0034967">
    <property type="term" value="C:Set3 complex"/>
    <property type="evidence" value="ECO:0007669"/>
    <property type="project" value="TreeGrafter"/>
</dbReference>
<dbReference type="PROSITE" id="PS00678">
    <property type="entry name" value="WD_REPEATS_1"/>
    <property type="match status" value="1"/>
</dbReference>
<dbReference type="InterPro" id="IPR020472">
    <property type="entry name" value="WD40_PAC1"/>
</dbReference>
<evidence type="ECO:0000256" key="3">
    <source>
        <dbReference type="ARBA" id="ARBA00022737"/>
    </source>
</evidence>
<feature type="non-terminal residue" evidence="7">
    <location>
        <position position="425"/>
    </location>
</feature>
<dbReference type="Gene3D" id="1.20.960.30">
    <property type="match status" value="1"/>
</dbReference>
<dbReference type="Gene3D" id="2.130.10.10">
    <property type="entry name" value="YVTN repeat-like/Quinoprotein amine dehydrogenase"/>
    <property type="match status" value="1"/>
</dbReference>
<dbReference type="Proteomes" id="UP000094801">
    <property type="component" value="Unassembled WGS sequence"/>
</dbReference>
<evidence type="ECO:0000256" key="2">
    <source>
        <dbReference type="ARBA" id="ARBA00022574"/>
    </source>
</evidence>
<keyword evidence="4" id="KW-0539">Nucleus</keyword>
<feature type="repeat" description="WD" evidence="5">
    <location>
        <begin position="299"/>
        <end position="340"/>
    </location>
</feature>
<dbReference type="PROSITE" id="PS50294">
    <property type="entry name" value="WD_REPEATS_REGION"/>
    <property type="match status" value="2"/>
</dbReference>
<feature type="repeat" description="WD" evidence="5">
    <location>
        <begin position="208"/>
        <end position="249"/>
    </location>
</feature>
<dbReference type="InterPro" id="IPR036322">
    <property type="entry name" value="WD40_repeat_dom_sf"/>
</dbReference>
<dbReference type="InterPro" id="IPR006594">
    <property type="entry name" value="LisH"/>
</dbReference>
<organism evidence="7 8">
    <name type="scientific">[Candida] arabinofermentans NRRL YB-2248</name>
    <dbReference type="NCBI Taxonomy" id="983967"/>
    <lineage>
        <taxon>Eukaryota</taxon>
        <taxon>Fungi</taxon>
        <taxon>Dikarya</taxon>
        <taxon>Ascomycota</taxon>
        <taxon>Saccharomycotina</taxon>
        <taxon>Pichiomycetes</taxon>
        <taxon>Pichiales</taxon>
        <taxon>Pichiaceae</taxon>
        <taxon>Ogataea</taxon>
        <taxon>Ogataea/Candida clade</taxon>
    </lineage>
</organism>
<dbReference type="GO" id="GO:0003714">
    <property type="term" value="F:transcription corepressor activity"/>
    <property type="evidence" value="ECO:0007669"/>
    <property type="project" value="InterPro"/>
</dbReference>
<dbReference type="Pfam" id="PF08513">
    <property type="entry name" value="LisH"/>
    <property type="match status" value="1"/>
</dbReference>
<evidence type="ECO:0000256" key="4">
    <source>
        <dbReference type="ARBA" id="ARBA00023242"/>
    </source>
</evidence>
<dbReference type="AlphaFoldDB" id="A0A1E4T5U9"/>
<accession>A0A1E4T5U9</accession>
<dbReference type="PROSITE" id="PS50082">
    <property type="entry name" value="WD_REPEATS_2"/>
    <property type="match status" value="5"/>
</dbReference>
<keyword evidence="3" id="KW-0677">Repeat</keyword>
<reference evidence="8" key="1">
    <citation type="submission" date="2016-04" db="EMBL/GenBank/DDBJ databases">
        <title>Comparative genomics of biotechnologically important yeasts.</title>
        <authorList>
            <consortium name="DOE Joint Genome Institute"/>
            <person name="Riley R."/>
            <person name="Haridas S."/>
            <person name="Wolfe K.H."/>
            <person name="Lopes M.R."/>
            <person name="Hittinger C.T."/>
            <person name="Goker M."/>
            <person name="Salamov A."/>
            <person name="Wisecaver J."/>
            <person name="Long T.M."/>
            <person name="Aerts A.L."/>
            <person name="Barry K."/>
            <person name="Choi C."/>
            <person name="Clum A."/>
            <person name="Coughlan A.Y."/>
            <person name="Deshpande S."/>
            <person name="Douglass A.P."/>
            <person name="Hanson S.J."/>
            <person name="Klenk H.-P."/>
            <person name="Labutti K."/>
            <person name="Lapidus A."/>
            <person name="Lindquist E."/>
            <person name="Lipzen A."/>
            <person name="Meier-Kolthoff J.P."/>
            <person name="Ohm R.A."/>
            <person name="Otillar R.P."/>
            <person name="Pangilinan J."/>
            <person name="Peng Y."/>
            <person name="Rokas A."/>
            <person name="Rosa C.A."/>
            <person name="Scheuner C."/>
            <person name="Sibirny A.A."/>
            <person name="Slot J.C."/>
            <person name="Stielow J.B."/>
            <person name="Sun H."/>
            <person name="Kurtzman C.P."/>
            <person name="Blackwell M."/>
            <person name="Grigoriev I.V."/>
            <person name="Jeffries T.W."/>
        </authorList>
    </citation>
    <scope>NUCLEOTIDE SEQUENCE [LARGE SCALE GENOMIC DNA]</scope>
    <source>
        <strain evidence="8">NRRL YB-2248</strain>
    </source>
</reference>
<name>A0A1E4T5U9_9ASCO</name>
<dbReference type="SUPFAM" id="SSF50978">
    <property type="entry name" value="WD40 repeat-like"/>
    <property type="match status" value="1"/>
</dbReference>
<dbReference type="STRING" id="983967.A0A1E4T5U9"/>
<dbReference type="PRINTS" id="PR00320">
    <property type="entry name" value="GPROTEINBRPT"/>
</dbReference>
<evidence type="ECO:0000256" key="5">
    <source>
        <dbReference type="PROSITE-ProRule" id="PRU00221"/>
    </source>
</evidence>
<dbReference type="PROSITE" id="PS50896">
    <property type="entry name" value="LISH"/>
    <property type="match status" value="1"/>
</dbReference>
<evidence type="ECO:0000256" key="6">
    <source>
        <dbReference type="SAM" id="MobiDB-lite"/>
    </source>
</evidence>
<dbReference type="PANTHER" id="PTHR22846">
    <property type="entry name" value="WD40 REPEAT PROTEIN"/>
    <property type="match status" value="1"/>
</dbReference>
<evidence type="ECO:0000313" key="7">
    <source>
        <dbReference type="EMBL" id="ODV87126.1"/>
    </source>
</evidence>
<dbReference type="GO" id="GO:0006357">
    <property type="term" value="P:regulation of transcription by RNA polymerase II"/>
    <property type="evidence" value="ECO:0007669"/>
    <property type="project" value="TreeGrafter"/>
</dbReference>
<feature type="repeat" description="WD" evidence="5">
    <location>
        <begin position="167"/>
        <end position="199"/>
    </location>
</feature>
<evidence type="ECO:0000313" key="8">
    <source>
        <dbReference type="Proteomes" id="UP000094801"/>
    </source>
</evidence>